<evidence type="ECO:0000256" key="10">
    <source>
        <dbReference type="ARBA" id="ARBA00023242"/>
    </source>
</evidence>
<keyword evidence="4" id="KW-1003">Cell membrane</keyword>
<evidence type="ECO:0000313" key="13">
    <source>
        <dbReference type="EMBL" id="KAK8942867.1"/>
    </source>
</evidence>
<dbReference type="InterPro" id="IPR035892">
    <property type="entry name" value="C2_domain_sf"/>
</dbReference>
<keyword evidence="5" id="KW-0938">Abscisic acid signaling pathway</keyword>
<dbReference type="SMART" id="SM00239">
    <property type="entry name" value="C2"/>
    <property type="match status" value="1"/>
</dbReference>
<evidence type="ECO:0000256" key="7">
    <source>
        <dbReference type="ARBA" id="ARBA00022837"/>
    </source>
</evidence>
<feature type="domain" description="C2" evidence="12">
    <location>
        <begin position="1"/>
        <end position="103"/>
    </location>
</feature>
<dbReference type="GO" id="GO:0005096">
    <property type="term" value="F:GTPase activator activity"/>
    <property type="evidence" value="ECO:0007669"/>
    <property type="project" value="UniProtKB-KW"/>
</dbReference>
<evidence type="ECO:0000259" key="12">
    <source>
        <dbReference type="PROSITE" id="PS50004"/>
    </source>
</evidence>
<evidence type="ECO:0000256" key="9">
    <source>
        <dbReference type="ARBA" id="ARBA00023136"/>
    </source>
</evidence>
<keyword evidence="7" id="KW-0106">Calcium</keyword>
<sequence length="165" mass="18649">MESLIGLLRVQIIRGVNLAFRDTRGSDPYVVLRFGGQEVKTSVKKSNANPEWNDHLTLSISEPLEPIKLQVYDKDTFSRDDKMGDAEFDIRSFLEAMRTDLSRIRNGAIITTVKPCNENFLARESTIMWKDGKVVQDLVLRLRNVESGEVELQLTWVNIPGAPGS</sequence>
<name>A0AAP0BKK2_9ASPA</name>
<dbReference type="GO" id="GO:0005886">
    <property type="term" value="C:plasma membrane"/>
    <property type="evidence" value="ECO:0007669"/>
    <property type="project" value="UniProtKB-SubCell"/>
</dbReference>
<keyword evidence="8" id="KW-0446">Lipid-binding</keyword>
<comment type="caution">
    <text evidence="13">The sequence shown here is derived from an EMBL/GenBank/DDBJ whole genome shotgun (WGS) entry which is preliminary data.</text>
</comment>
<dbReference type="GO" id="GO:0046872">
    <property type="term" value="F:metal ion binding"/>
    <property type="evidence" value="ECO:0007669"/>
    <property type="project" value="UniProtKB-KW"/>
</dbReference>
<keyword evidence="10" id="KW-0539">Nucleus</keyword>
<dbReference type="InterPro" id="IPR044562">
    <property type="entry name" value="CAR1-11"/>
</dbReference>
<evidence type="ECO:0000256" key="11">
    <source>
        <dbReference type="ARBA" id="ARBA00024037"/>
    </source>
</evidence>
<dbReference type="GO" id="GO:0009738">
    <property type="term" value="P:abscisic acid-activated signaling pathway"/>
    <property type="evidence" value="ECO:0007669"/>
    <property type="project" value="UniProtKB-KW"/>
</dbReference>
<evidence type="ECO:0000256" key="6">
    <source>
        <dbReference type="ARBA" id="ARBA00022723"/>
    </source>
</evidence>
<accession>A0AAP0BKK2</accession>
<evidence type="ECO:0000256" key="5">
    <source>
        <dbReference type="ARBA" id="ARBA00022682"/>
    </source>
</evidence>
<protein>
    <submittedName>
        <fullName evidence="13">ADP-ribosylation factor GTPase-activating protein AGD11</fullName>
    </submittedName>
</protein>
<evidence type="ECO:0000313" key="14">
    <source>
        <dbReference type="Proteomes" id="UP001418222"/>
    </source>
</evidence>
<dbReference type="AlphaFoldDB" id="A0AAP0BKK2"/>
<dbReference type="CDD" id="cd04038">
    <property type="entry name" value="C2_ArfGAP"/>
    <property type="match status" value="1"/>
</dbReference>
<keyword evidence="6" id="KW-0479">Metal-binding</keyword>
<evidence type="ECO:0000256" key="2">
    <source>
        <dbReference type="ARBA" id="ARBA00004236"/>
    </source>
</evidence>
<reference evidence="13 14" key="1">
    <citation type="journal article" date="2022" name="Nat. Plants">
        <title>Genomes of leafy and leafless Platanthera orchids illuminate the evolution of mycoheterotrophy.</title>
        <authorList>
            <person name="Li M.H."/>
            <person name="Liu K.W."/>
            <person name="Li Z."/>
            <person name="Lu H.C."/>
            <person name="Ye Q.L."/>
            <person name="Zhang D."/>
            <person name="Wang J.Y."/>
            <person name="Li Y.F."/>
            <person name="Zhong Z.M."/>
            <person name="Liu X."/>
            <person name="Yu X."/>
            <person name="Liu D.K."/>
            <person name="Tu X.D."/>
            <person name="Liu B."/>
            <person name="Hao Y."/>
            <person name="Liao X.Y."/>
            <person name="Jiang Y.T."/>
            <person name="Sun W.H."/>
            <person name="Chen J."/>
            <person name="Chen Y.Q."/>
            <person name="Ai Y."/>
            <person name="Zhai J.W."/>
            <person name="Wu S.S."/>
            <person name="Zhou Z."/>
            <person name="Hsiao Y.Y."/>
            <person name="Wu W.L."/>
            <person name="Chen Y.Y."/>
            <person name="Lin Y.F."/>
            <person name="Hsu J.L."/>
            <person name="Li C.Y."/>
            <person name="Wang Z.W."/>
            <person name="Zhao X."/>
            <person name="Zhong W.Y."/>
            <person name="Ma X.K."/>
            <person name="Ma L."/>
            <person name="Huang J."/>
            <person name="Chen G.Z."/>
            <person name="Huang M.Z."/>
            <person name="Huang L."/>
            <person name="Peng D.H."/>
            <person name="Luo Y.B."/>
            <person name="Zou S.Q."/>
            <person name="Chen S.P."/>
            <person name="Lan S."/>
            <person name="Tsai W.C."/>
            <person name="Van de Peer Y."/>
            <person name="Liu Z.J."/>
        </authorList>
    </citation>
    <scope>NUCLEOTIDE SEQUENCE [LARGE SCALE GENOMIC DNA]</scope>
    <source>
        <strain evidence="13">Lor287</strain>
    </source>
</reference>
<evidence type="ECO:0000256" key="8">
    <source>
        <dbReference type="ARBA" id="ARBA00023121"/>
    </source>
</evidence>
<evidence type="ECO:0000256" key="3">
    <source>
        <dbReference type="ARBA" id="ARBA00022468"/>
    </source>
</evidence>
<gene>
    <name evidence="13" type="primary">AGD11</name>
    <name evidence="13" type="ORF">KSP39_PZI009441</name>
</gene>
<dbReference type="InterPro" id="IPR000008">
    <property type="entry name" value="C2_dom"/>
</dbReference>
<dbReference type="EMBL" id="JBBWWQ010000007">
    <property type="protein sequence ID" value="KAK8942867.1"/>
    <property type="molecule type" value="Genomic_DNA"/>
</dbReference>
<dbReference type="PANTHER" id="PTHR45933:SF20">
    <property type="entry name" value="OS07G0108400 PROTEIN"/>
    <property type="match status" value="1"/>
</dbReference>
<keyword evidence="9" id="KW-0472">Membrane</keyword>
<dbReference type="PANTHER" id="PTHR45933">
    <property type="entry name" value="PROTEIN C2-DOMAIN ABA-RELATED 4"/>
    <property type="match status" value="1"/>
</dbReference>
<comment type="subcellular location">
    <subcellularLocation>
        <location evidence="2">Cell membrane</location>
    </subcellularLocation>
    <subcellularLocation>
        <location evidence="1">Nucleus</location>
    </subcellularLocation>
</comment>
<dbReference type="Proteomes" id="UP001418222">
    <property type="component" value="Unassembled WGS sequence"/>
</dbReference>
<dbReference type="Pfam" id="PF00168">
    <property type="entry name" value="C2"/>
    <property type="match status" value="1"/>
</dbReference>
<keyword evidence="3" id="KW-0343">GTPase activation</keyword>
<organism evidence="13 14">
    <name type="scientific">Platanthera zijinensis</name>
    <dbReference type="NCBI Taxonomy" id="2320716"/>
    <lineage>
        <taxon>Eukaryota</taxon>
        <taxon>Viridiplantae</taxon>
        <taxon>Streptophyta</taxon>
        <taxon>Embryophyta</taxon>
        <taxon>Tracheophyta</taxon>
        <taxon>Spermatophyta</taxon>
        <taxon>Magnoliopsida</taxon>
        <taxon>Liliopsida</taxon>
        <taxon>Asparagales</taxon>
        <taxon>Orchidaceae</taxon>
        <taxon>Orchidoideae</taxon>
        <taxon>Orchideae</taxon>
        <taxon>Orchidinae</taxon>
        <taxon>Platanthera</taxon>
    </lineage>
</organism>
<proteinExistence type="inferred from homology"/>
<dbReference type="GO" id="GO:0008289">
    <property type="term" value="F:lipid binding"/>
    <property type="evidence" value="ECO:0007669"/>
    <property type="project" value="UniProtKB-KW"/>
</dbReference>
<dbReference type="PROSITE" id="PS50004">
    <property type="entry name" value="C2"/>
    <property type="match status" value="1"/>
</dbReference>
<dbReference type="SUPFAM" id="SSF49562">
    <property type="entry name" value="C2 domain (Calcium/lipid-binding domain, CaLB)"/>
    <property type="match status" value="1"/>
</dbReference>
<dbReference type="Gene3D" id="2.60.40.150">
    <property type="entry name" value="C2 domain"/>
    <property type="match status" value="1"/>
</dbReference>
<dbReference type="GO" id="GO:0005634">
    <property type="term" value="C:nucleus"/>
    <property type="evidence" value="ECO:0007669"/>
    <property type="project" value="UniProtKB-SubCell"/>
</dbReference>
<comment type="similarity">
    <text evidence="11">Belongs to the plant CAR protein family.</text>
</comment>
<evidence type="ECO:0000256" key="1">
    <source>
        <dbReference type="ARBA" id="ARBA00004123"/>
    </source>
</evidence>
<evidence type="ECO:0000256" key="4">
    <source>
        <dbReference type="ARBA" id="ARBA00022475"/>
    </source>
</evidence>
<keyword evidence="14" id="KW-1185">Reference proteome</keyword>